<dbReference type="SMART" id="SM00862">
    <property type="entry name" value="Trans_reg_C"/>
    <property type="match status" value="1"/>
</dbReference>
<dbReference type="GO" id="GO:0006355">
    <property type="term" value="P:regulation of DNA-templated transcription"/>
    <property type="evidence" value="ECO:0007669"/>
    <property type="project" value="InterPro"/>
</dbReference>
<dbReference type="EMBL" id="SNYN01000015">
    <property type="protein sequence ID" value="TDQ49556.1"/>
    <property type="molecule type" value="Genomic_DNA"/>
</dbReference>
<dbReference type="SUPFAM" id="SSF52540">
    <property type="entry name" value="P-loop containing nucleoside triphosphate hydrolases"/>
    <property type="match status" value="1"/>
</dbReference>
<organism evidence="6 7">
    <name type="scientific">Actinorugispora endophytica</name>
    <dbReference type="NCBI Taxonomy" id="1605990"/>
    <lineage>
        <taxon>Bacteria</taxon>
        <taxon>Bacillati</taxon>
        <taxon>Actinomycetota</taxon>
        <taxon>Actinomycetes</taxon>
        <taxon>Streptosporangiales</taxon>
        <taxon>Nocardiopsidaceae</taxon>
        <taxon>Actinorugispora</taxon>
    </lineage>
</organism>
<dbReference type="PANTHER" id="PTHR47691">
    <property type="entry name" value="REGULATOR-RELATED"/>
    <property type="match status" value="1"/>
</dbReference>
<dbReference type="Pfam" id="PF00486">
    <property type="entry name" value="Trans_reg_C"/>
    <property type="match status" value="1"/>
</dbReference>
<keyword evidence="7" id="KW-1185">Reference proteome</keyword>
<keyword evidence="2 3" id="KW-0238">DNA-binding</keyword>
<reference evidence="6 7" key="1">
    <citation type="submission" date="2019-03" db="EMBL/GenBank/DDBJ databases">
        <title>Genomic Encyclopedia of Type Strains, Phase IV (KMG-IV): sequencing the most valuable type-strain genomes for metagenomic binning, comparative biology and taxonomic classification.</title>
        <authorList>
            <person name="Goeker M."/>
        </authorList>
    </citation>
    <scope>NUCLEOTIDE SEQUENCE [LARGE SCALE GENOMIC DNA]</scope>
    <source>
        <strain evidence="6 7">DSM 46770</strain>
    </source>
</reference>
<evidence type="ECO:0000256" key="4">
    <source>
        <dbReference type="SAM" id="MobiDB-lite"/>
    </source>
</evidence>
<dbReference type="SMART" id="SM01043">
    <property type="entry name" value="BTAD"/>
    <property type="match status" value="1"/>
</dbReference>
<sequence>MKFSILGTLAVHDDEGRPVPVGGTRLRALLAILLLEPGRGIGAERLIDEIWDGVAPAGAANALQALVSRLRRALGEAAPLRAEPAGYRLDIDPADVDLWRFEELVEQGRRARAEGRVERAAELLDAALALWRGPADVLALPGGRGVAVRLAELRGTVTEERLGLALDLGEHARALPDIEAVAAQSPSRERPTALLMRALAASGRTAEALAAYDKLRRVLVDELGIDPSPELRALHVRLLRGELDPRPERPLDDEEEPPAVRLPPTLTSFVGRAAEVRAAVDLVGGGRLVTLTGPGGAGKTRLCIESAARLAAERPGLVRDGVWFVELTPLTGDAEVSQAVLAALGLRERVPVGVRGGAPAAHEPMARLTEALRGRRMLLVLDNCEHVVEAVAAFAARLLAACPGVRILATSREALSVAGERLLPVPSLDLPPEGTGADRAAQYASVRLFTERVGAVLPGFAVNDGNVAQVVRLCRELDGMPLALELAAARVRTMPLARLSDRLSDRFRLLAGGNRLALPRHRTLLAVVDWSWELLDDAERALLRRLSVFAGGATLDAVQQVCADDAEAGVIAGRDVWSVLFALVDKSLVQIVDSGGDGTDHRHYGMLETVRAYGARRLAEAGETTAVRAAHAARVLRLWREGDPQLRGAGQRRWLARLRGEQDDHTAALRWALEVRDTGLALDLTLAAHWYWQIMDGWMDFGGWAAKVLELAGDRPPPGKELAYAACLSAVGMDGRSEERRISFLERALGVLREAGLRPRDHPSTIVIPGILALVRGEGEKGLDTVAEWRDHPDPWLRATALYLEGTLAIQVGQAERAYASLSVAVEEYRSLGEGWGTAQGLVMLTDILRFTDPEREREMLLEGLGLTEGMGTGDYFVMFRLKLALSHAERGERDDARTLLDLARGAVAASVLSQQEMRIYIDFVAAEVDRLLGDRGSAREGFTRVRSDLAGTAEVGTLARVHLDALTRDALARLAVDDGDAEAAREHLAVAWTALEDASGDAFSTATLLETMAALAERDGEPERSAVLLGFAGLARGIPGGIAPEAVPLRERLRASLGADGFARAHARGAGGAPDRLTAEVRAWVGSWR</sequence>
<dbReference type="InterPro" id="IPR001867">
    <property type="entry name" value="OmpR/PhoB-type_DNA-bd"/>
</dbReference>
<accession>A0A4R6UTG6</accession>
<dbReference type="SUPFAM" id="SSF46894">
    <property type="entry name" value="C-terminal effector domain of the bipartite response regulators"/>
    <property type="match status" value="1"/>
</dbReference>
<dbReference type="GO" id="GO:0016887">
    <property type="term" value="F:ATP hydrolysis activity"/>
    <property type="evidence" value="ECO:0007669"/>
    <property type="project" value="InterPro"/>
</dbReference>
<dbReference type="CDD" id="cd15831">
    <property type="entry name" value="BTAD"/>
    <property type="match status" value="1"/>
</dbReference>
<dbReference type="InterPro" id="IPR049945">
    <property type="entry name" value="AAA_22"/>
</dbReference>
<name>A0A4R6UTG6_9ACTN</name>
<gene>
    <name evidence="6" type="ORF">EV190_1156</name>
</gene>
<dbReference type="RefSeq" id="WP_166655478.1">
    <property type="nucleotide sequence ID" value="NZ_SNYN01000015.1"/>
</dbReference>
<dbReference type="PANTHER" id="PTHR47691:SF3">
    <property type="entry name" value="HTH-TYPE TRANSCRIPTIONAL REGULATOR RV0890C-RELATED"/>
    <property type="match status" value="1"/>
</dbReference>
<evidence type="ECO:0000313" key="7">
    <source>
        <dbReference type="Proteomes" id="UP000295281"/>
    </source>
</evidence>
<dbReference type="Gene3D" id="3.40.50.300">
    <property type="entry name" value="P-loop containing nucleotide triphosphate hydrolases"/>
    <property type="match status" value="1"/>
</dbReference>
<dbReference type="SUPFAM" id="SSF48452">
    <property type="entry name" value="TPR-like"/>
    <property type="match status" value="1"/>
</dbReference>
<evidence type="ECO:0000313" key="6">
    <source>
        <dbReference type="EMBL" id="TDQ49556.1"/>
    </source>
</evidence>
<protein>
    <submittedName>
        <fullName evidence="6">Putative ATPase</fullName>
    </submittedName>
</protein>
<evidence type="ECO:0000256" key="3">
    <source>
        <dbReference type="PROSITE-ProRule" id="PRU01091"/>
    </source>
</evidence>
<dbReference type="Gene3D" id="1.25.40.10">
    <property type="entry name" value="Tetratricopeptide repeat domain"/>
    <property type="match status" value="1"/>
</dbReference>
<dbReference type="GO" id="GO:0003677">
    <property type="term" value="F:DNA binding"/>
    <property type="evidence" value="ECO:0007669"/>
    <property type="project" value="UniProtKB-UniRule"/>
</dbReference>
<comment type="caution">
    <text evidence="6">The sequence shown here is derived from an EMBL/GenBank/DDBJ whole genome shotgun (WGS) entry which is preliminary data.</text>
</comment>
<dbReference type="PROSITE" id="PS51755">
    <property type="entry name" value="OMPR_PHOB"/>
    <property type="match status" value="1"/>
</dbReference>
<evidence type="ECO:0000256" key="1">
    <source>
        <dbReference type="ARBA" id="ARBA00005820"/>
    </source>
</evidence>
<comment type="similarity">
    <text evidence="1">Belongs to the AfsR/DnrI/RedD regulatory family.</text>
</comment>
<dbReference type="InterPro" id="IPR036388">
    <property type="entry name" value="WH-like_DNA-bd_sf"/>
</dbReference>
<dbReference type="PRINTS" id="PR00364">
    <property type="entry name" value="DISEASERSIST"/>
</dbReference>
<feature type="domain" description="OmpR/PhoB-type" evidence="5">
    <location>
        <begin position="1"/>
        <end position="91"/>
    </location>
</feature>
<dbReference type="AlphaFoldDB" id="A0A4R6UTG6"/>
<proteinExistence type="inferred from homology"/>
<dbReference type="Pfam" id="PF03704">
    <property type="entry name" value="BTAD"/>
    <property type="match status" value="1"/>
</dbReference>
<dbReference type="InterPro" id="IPR058852">
    <property type="entry name" value="HTH_77"/>
</dbReference>
<evidence type="ECO:0000256" key="2">
    <source>
        <dbReference type="ARBA" id="ARBA00023125"/>
    </source>
</evidence>
<dbReference type="InterPro" id="IPR011990">
    <property type="entry name" value="TPR-like_helical_dom_sf"/>
</dbReference>
<dbReference type="Gene3D" id="1.10.10.10">
    <property type="entry name" value="Winged helix-like DNA-binding domain superfamily/Winged helix DNA-binding domain"/>
    <property type="match status" value="1"/>
</dbReference>
<dbReference type="Proteomes" id="UP000295281">
    <property type="component" value="Unassembled WGS sequence"/>
</dbReference>
<dbReference type="InterPro" id="IPR027417">
    <property type="entry name" value="P-loop_NTPase"/>
</dbReference>
<feature type="region of interest" description="Disordered" evidence="4">
    <location>
        <begin position="244"/>
        <end position="263"/>
    </location>
</feature>
<evidence type="ECO:0000259" key="5">
    <source>
        <dbReference type="PROSITE" id="PS51755"/>
    </source>
</evidence>
<dbReference type="Pfam" id="PF13401">
    <property type="entry name" value="AAA_22"/>
    <property type="match status" value="1"/>
</dbReference>
<dbReference type="InterPro" id="IPR016032">
    <property type="entry name" value="Sig_transdc_resp-reg_C-effctor"/>
</dbReference>
<dbReference type="Pfam" id="PF25872">
    <property type="entry name" value="HTH_77"/>
    <property type="match status" value="1"/>
</dbReference>
<dbReference type="GO" id="GO:0000160">
    <property type="term" value="P:phosphorelay signal transduction system"/>
    <property type="evidence" value="ECO:0007669"/>
    <property type="project" value="InterPro"/>
</dbReference>
<feature type="DNA-binding region" description="OmpR/PhoB-type" evidence="3">
    <location>
        <begin position="1"/>
        <end position="91"/>
    </location>
</feature>
<dbReference type="InterPro" id="IPR005158">
    <property type="entry name" value="BTAD"/>
</dbReference>